<feature type="compositionally biased region" description="Acidic residues" evidence="4">
    <location>
        <begin position="345"/>
        <end position="357"/>
    </location>
</feature>
<gene>
    <name evidence="6" type="ORF">HQ603_15200</name>
</gene>
<protein>
    <submittedName>
        <fullName evidence="6">Hsp70 family protein</fullName>
    </submittedName>
</protein>
<reference evidence="6 7" key="1">
    <citation type="submission" date="2020-06" db="EMBL/GenBank/DDBJ databases">
        <title>Taxonomy, biology and ecology of Rhodococcus bacteria occurring in California pistachio and other woody hosts as revealed by genome sequence analyses.</title>
        <authorList>
            <person name="Gai Y."/>
            <person name="Riely B."/>
        </authorList>
    </citation>
    <scope>NUCLEOTIDE SEQUENCE [LARGE SCALE GENOMIC DNA]</scope>
    <source>
        <strain evidence="6 7">BP-281</strain>
    </source>
</reference>
<feature type="transmembrane region" description="Helical" evidence="5">
    <location>
        <begin position="287"/>
        <end position="309"/>
    </location>
</feature>
<keyword evidence="5" id="KW-0812">Transmembrane</keyword>
<feature type="region of interest" description="Disordered" evidence="4">
    <location>
        <begin position="1"/>
        <end position="28"/>
    </location>
</feature>
<dbReference type="SUPFAM" id="SSF53067">
    <property type="entry name" value="Actin-like ATPase domain"/>
    <property type="match status" value="1"/>
</dbReference>
<keyword evidence="2" id="KW-0067">ATP-binding</keyword>
<evidence type="ECO:0000313" key="6">
    <source>
        <dbReference type="EMBL" id="MBY6368100.1"/>
    </source>
</evidence>
<evidence type="ECO:0000256" key="2">
    <source>
        <dbReference type="ARBA" id="ARBA00022840"/>
    </source>
</evidence>
<keyword evidence="3" id="KW-0143">Chaperone</keyword>
<dbReference type="Gene3D" id="3.30.420.40">
    <property type="match status" value="2"/>
</dbReference>
<evidence type="ECO:0000256" key="5">
    <source>
        <dbReference type="SAM" id="Phobius"/>
    </source>
</evidence>
<dbReference type="RefSeq" id="WP_222685503.1">
    <property type="nucleotide sequence ID" value="NZ_JABUBU010000018.1"/>
</dbReference>
<dbReference type="InterPro" id="IPR013126">
    <property type="entry name" value="Hsp_70_fam"/>
</dbReference>
<dbReference type="Pfam" id="PF00012">
    <property type="entry name" value="HSP70"/>
    <property type="match status" value="1"/>
</dbReference>
<evidence type="ECO:0000313" key="7">
    <source>
        <dbReference type="Proteomes" id="UP000825228"/>
    </source>
</evidence>
<keyword evidence="1" id="KW-0547">Nucleotide-binding</keyword>
<proteinExistence type="predicted"/>
<feature type="compositionally biased region" description="Low complexity" evidence="4">
    <location>
        <begin position="327"/>
        <end position="344"/>
    </location>
</feature>
<feature type="region of interest" description="Disordered" evidence="4">
    <location>
        <begin position="192"/>
        <end position="250"/>
    </location>
</feature>
<feature type="compositionally biased region" description="Low complexity" evidence="4">
    <location>
        <begin position="1"/>
        <end position="17"/>
    </location>
</feature>
<organism evidence="6 7">
    <name type="scientific">Rhodococcoides corynebacterioides</name>
    <dbReference type="NCBI Taxonomy" id="53972"/>
    <lineage>
        <taxon>Bacteria</taxon>
        <taxon>Bacillati</taxon>
        <taxon>Actinomycetota</taxon>
        <taxon>Actinomycetes</taxon>
        <taxon>Mycobacteriales</taxon>
        <taxon>Nocardiaceae</taxon>
        <taxon>Rhodococcoides</taxon>
    </lineage>
</organism>
<dbReference type="Gene3D" id="3.90.640.10">
    <property type="entry name" value="Actin, Chain A, domain 4"/>
    <property type="match status" value="1"/>
</dbReference>
<evidence type="ECO:0000256" key="4">
    <source>
        <dbReference type="SAM" id="MobiDB-lite"/>
    </source>
</evidence>
<evidence type="ECO:0000256" key="1">
    <source>
        <dbReference type="ARBA" id="ARBA00022741"/>
    </source>
</evidence>
<dbReference type="Proteomes" id="UP000825228">
    <property type="component" value="Unassembled WGS sequence"/>
</dbReference>
<feature type="compositionally biased region" description="Basic and acidic residues" evidence="4">
    <location>
        <begin position="225"/>
        <end position="242"/>
    </location>
</feature>
<accession>A0ABS7P6Q7</accession>
<dbReference type="EMBL" id="JABUBU010000018">
    <property type="protein sequence ID" value="MBY6368100.1"/>
    <property type="molecule type" value="Genomic_DNA"/>
</dbReference>
<sequence>MRETVDAPIDASADAPALSESSAVPAGAGSDRLDCATVVVLDFGRTGTDVTVVGVDEDRVVDEARWTAPSGDASDLIVLDHLRAQGILGPREGDHESPEILTFCRSVKESLSTATAARTPASGPDGPVTLITRADFEAALRPTVEDLLDGVDALVRGAGREPEAVVLTGGGATVPLIRALVEDRLGPILPEASEAVGSSEALRASGESGDSGALELVGGSAPDETVEKTEPAPHEPAPHEPEPEPTSAAYSAVERVEPVAPGDRVSPDDASWDLLDEPAPAPERRRLLTVALVLALIVVAVGAAAWAYLGTAAPADGSDGTAPAPPSLSESAAPSGSTAATTGAPDDEDAEDADGDGYPDSWGDAIVPRTDTLN</sequence>
<feature type="region of interest" description="Disordered" evidence="4">
    <location>
        <begin position="316"/>
        <end position="374"/>
    </location>
</feature>
<keyword evidence="7" id="KW-1185">Reference proteome</keyword>
<keyword evidence="5" id="KW-0472">Membrane</keyword>
<name>A0ABS7P6Q7_9NOCA</name>
<evidence type="ECO:0000256" key="3">
    <source>
        <dbReference type="ARBA" id="ARBA00023186"/>
    </source>
</evidence>
<comment type="caution">
    <text evidence="6">The sequence shown here is derived from an EMBL/GenBank/DDBJ whole genome shotgun (WGS) entry which is preliminary data.</text>
</comment>
<keyword evidence="5" id="KW-1133">Transmembrane helix</keyword>
<dbReference type="InterPro" id="IPR043129">
    <property type="entry name" value="ATPase_NBD"/>
</dbReference>